<gene>
    <name evidence="11" type="ORF">MYCIT1_LOCUS25004</name>
</gene>
<dbReference type="InterPro" id="IPR050364">
    <property type="entry name" value="Cytochrome_P450_fung"/>
</dbReference>
<evidence type="ECO:0000313" key="12">
    <source>
        <dbReference type="Proteomes" id="UP001295794"/>
    </source>
</evidence>
<evidence type="ECO:0000256" key="6">
    <source>
        <dbReference type="ARBA" id="ARBA00023002"/>
    </source>
</evidence>
<organism evidence="11 12">
    <name type="scientific">Mycena citricolor</name>
    <dbReference type="NCBI Taxonomy" id="2018698"/>
    <lineage>
        <taxon>Eukaryota</taxon>
        <taxon>Fungi</taxon>
        <taxon>Dikarya</taxon>
        <taxon>Basidiomycota</taxon>
        <taxon>Agaricomycotina</taxon>
        <taxon>Agaricomycetes</taxon>
        <taxon>Agaricomycetidae</taxon>
        <taxon>Agaricales</taxon>
        <taxon>Marasmiineae</taxon>
        <taxon>Mycenaceae</taxon>
        <taxon>Mycena</taxon>
    </lineage>
</organism>
<dbReference type="PANTHER" id="PTHR46300:SF7">
    <property type="entry name" value="P450, PUTATIVE (EUROFUNG)-RELATED"/>
    <property type="match status" value="1"/>
</dbReference>
<dbReference type="GO" id="GO:0016705">
    <property type="term" value="F:oxidoreductase activity, acting on paired donors, with incorporation or reduction of molecular oxygen"/>
    <property type="evidence" value="ECO:0007669"/>
    <property type="project" value="InterPro"/>
</dbReference>
<evidence type="ECO:0000256" key="10">
    <source>
        <dbReference type="SAM" id="MobiDB-lite"/>
    </source>
</evidence>
<keyword evidence="4 9" id="KW-0349">Heme</keyword>
<comment type="pathway">
    <text evidence="2">Secondary metabolite biosynthesis.</text>
</comment>
<evidence type="ECO:0000256" key="1">
    <source>
        <dbReference type="ARBA" id="ARBA00001971"/>
    </source>
</evidence>
<evidence type="ECO:0008006" key="13">
    <source>
        <dbReference type="Google" id="ProtNLM"/>
    </source>
</evidence>
<proteinExistence type="inferred from homology"/>
<evidence type="ECO:0000256" key="3">
    <source>
        <dbReference type="ARBA" id="ARBA00010617"/>
    </source>
</evidence>
<evidence type="ECO:0000256" key="7">
    <source>
        <dbReference type="ARBA" id="ARBA00023004"/>
    </source>
</evidence>
<dbReference type="InterPro" id="IPR001128">
    <property type="entry name" value="Cyt_P450"/>
</dbReference>
<sequence length="585" mass="65123">MFESQSIELPQHGVSDRSPQKHCATCHQSSSSPKLTSPSLAAAALPPFLISMGSPWAVAGALLVGLLIWHKKRLSARGALPPGPRPLPILGNILDLTPKELWLVATTWAKEFGDVVHVHILGQGLVFLSSPEATMDLLDRKGSIYGDKPTLVMAGELCGCDDMVAFTPYGEQSKRQRRLMNRALGMAAIPAYHPLIETETHSFIRNLVASPFKYMEHSRRYAGSLTLSVVYGYEVAGTDDKFLTLAEECVDILANKISSGGGIWPVDIFPALKHLPAWAPGSGFLAKADKWKAKMTEFVEQPYEFVKTSLKSGQYAPSFCSMLLEDAKTPTQQFEFDLRYTANSMYAASMDTTITTFCHFLLAMMLHPEVLARAQEEIDRVVGSDRLPTFSDRDSLPFVDAVLNEVYRWGVPVPLSLPHRLMEDDVYRGMFIPKGSLILANVWAISRDEGLFPNASAFLPERYLEKIDDPVLAKRRDPRSFVFVRPLDLVAGNMTDHACHLSHIYQHSRRCPGVSLVESSIWILLANAMATLDISKPKDEFGNVIEPKVDFNNSVFRVPDHFQCDIRPRSAHTLKVLRQTETTHS</sequence>
<dbReference type="SUPFAM" id="SSF48264">
    <property type="entry name" value="Cytochrome P450"/>
    <property type="match status" value="1"/>
</dbReference>
<evidence type="ECO:0000256" key="2">
    <source>
        <dbReference type="ARBA" id="ARBA00005179"/>
    </source>
</evidence>
<dbReference type="GO" id="GO:0005506">
    <property type="term" value="F:iron ion binding"/>
    <property type="evidence" value="ECO:0007669"/>
    <property type="project" value="InterPro"/>
</dbReference>
<accession>A0AAD2HJN4</accession>
<dbReference type="InterPro" id="IPR036396">
    <property type="entry name" value="Cyt_P450_sf"/>
</dbReference>
<dbReference type="Pfam" id="PF00067">
    <property type="entry name" value="p450"/>
    <property type="match status" value="1"/>
</dbReference>
<name>A0AAD2HJN4_9AGAR</name>
<dbReference type="PANTHER" id="PTHR46300">
    <property type="entry name" value="P450, PUTATIVE (EUROFUNG)-RELATED-RELATED"/>
    <property type="match status" value="1"/>
</dbReference>
<reference evidence="11" key="1">
    <citation type="submission" date="2023-11" db="EMBL/GenBank/DDBJ databases">
        <authorList>
            <person name="De Vega J J."/>
            <person name="De Vega J J."/>
        </authorList>
    </citation>
    <scope>NUCLEOTIDE SEQUENCE</scope>
</reference>
<dbReference type="AlphaFoldDB" id="A0AAD2HJN4"/>
<evidence type="ECO:0000256" key="8">
    <source>
        <dbReference type="ARBA" id="ARBA00023033"/>
    </source>
</evidence>
<keyword evidence="8" id="KW-0503">Monooxygenase</keyword>
<dbReference type="GO" id="GO:0020037">
    <property type="term" value="F:heme binding"/>
    <property type="evidence" value="ECO:0007669"/>
    <property type="project" value="InterPro"/>
</dbReference>
<keyword evidence="5 9" id="KW-0479">Metal-binding</keyword>
<dbReference type="Proteomes" id="UP001295794">
    <property type="component" value="Unassembled WGS sequence"/>
</dbReference>
<dbReference type="InterPro" id="IPR002401">
    <property type="entry name" value="Cyt_P450_E_grp-I"/>
</dbReference>
<comment type="similarity">
    <text evidence="3">Belongs to the cytochrome P450 family.</text>
</comment>
<protein>
    <recommendedName>
        <fullName evidence="13">Cytochrome P450</fullName>
    </recommendedName>
</protein>
<comment type="caution">
    <text evidence="11">The sequence shown here is derived from an EMBL/GenBank/DDBJ whole genome shotgun (WGS) entry which is preliminary data.</text>
</comment>
<evidence type="ECO:0000256" key="4">
    <source>
        <dbReference type="ARBA" id="ARBA00022617"/>
    </source>
</evidence>
<evidence type="ECO:0000256" key="5">
    <source>
        <dbReference type="ARBA" id="ARBA00022723"/>
    </source>
</evidence>
<dbReference type="Gene3D" id="1.10.630.10">
    <property type="entry name" value="Cytochrome P450"/>
    <property type="match status" value="1"/>
</dbReference>
<dbReference type="CDD" id="cd11065">
    <property type="entry name" value="CYP64-like"/>
    <property type="match status" value="1"/>
</dbReference>
<keyword evidence="7 9" id="KW-0408">Iron</keyword>
<dbReference type="PRINTS" id="PR00463">
    <property type="entry name" value="EP450I"/>
</dbReference>
<keyword evidence="12" id="KW-1185">Reference proteome</keyword>
<evidence type="ECO:0000313" key="11">
    <source>
        <dbReference type="EMBL" id="CAK5276600.1"/>
    </source>
</evidence>
<feature type="binding site" description="axial binding residue" evidence="9">
    <location>
        <position position="511"/>
    </location>
    <ligand>
        <name>heme</name>
        <dbReference type="ChEBI" id="CHEBI:30413"/>
    </ligand>
    <ligandPart>
        <name>Fe</name>
        <dbReference type="ChEBI" id="CHEBI:18248"/>
    </ligandPart>
</feature>
<dbReference type="GO" id="GO:0004497">
    <property type="term" value="F:monooxygenase activity"/>
    <property type="evidence" value="ECO:0007669"/>
    <property type="project" value="UniProtKB-KW"/>
</dbReference>
<dbReference type="EMBL" id="CAVNYO010000411">
    <property type="protein sequence ID" value="CAK5276600.1"/>
    <property type="molecule type" value="Genomic_DNA"/>
</dbReference>
<evidence type="ECO:0000256" key="9">
    <source>
        <dbReference type="PIRSR" id="PIRSR602401-1"/>
    </source>
</evidence>
<feature type="region of interest" description="Disordered" evidence="10">
    <location>
        <begin position="1"/>
        <end position="37"/>
    </location>
</feature>
<keyword evidence="6" id="KW-0560">Oxidoreductase</keyword>
<comment type="cofactor">
    <cofactor evidence="1 9">
        <name>heme</name>
        <dbReference type="ChEBI" id="CHEBI:30413"/>
    </cofactor>
</comment>